<dbReference type="EMBL" id="JBBBOO010000013">
    <property type="protein sequence ID" value="MEI7065191.1"/>
    <property type="molecule type" value="Genomic_DNA"/>
</dbReference>
<dbReference type="SUPFAM" id="SSF142906">
    <property type="entry name" value="YjbR-like"/>
    <property type="match status" value="1"/>
</dbReference>
<evidence type="ECO:0000313" key="1">
    <source>
        <dbReference type="EMBL" id="MEI7065191.1"/>
    </source>
</evidence>
<gene>
    <name evidence="1" type="ORF">WCU84_16205</name>
</gene>
<protein>
    <submittedName>
        <fullName evidence="1">MmcQ/YjbR family DNA-binding protein</fullName>
    </submittedName>
</protein>
<organism evidence="1 2">
    <name type="scientific">Dickeya chrysanthemi</name>
    <name type="common">Pectobacterium chrysanthemi</name>
    <name type="synonym">Erwinia chrysanthemi</name>
    <dbReference type="NCBI Taxonomy" id="556"/>
    <lineage>
        <taxon>Bacteria</taxon>
        <taxon>Pseudomonadati</taxon>
        <taxon>Pseudomonadota</taxon>
        <taxon>Gammaproteobacteria</taxon>
        <taxon>Enterobacterales</taxon>
        <taxon>Pectobacteriaceae</taxon>
        <taxon>Dickeya</taxon>
    </lineage>
</organism>
<dbReference type="PANTHER" id="PTHR35145:SF1">
    <property type="entry name" value="CYTOPLASMIC PROTEIN"/>
    <property type="match status" value="1"/>
</dbReference>
<sequence length="118" mass="13614">MKRETLFSYVREHFNAEPEYLWSNLPDYAVLRHHNGDKWFGIVMRVPGTTLGLKTDDKVDILDVKVRPEYIGSLRQKEGVLPAYHMNKEHWVSIILSGPLSTKEIHELLADSHELTSG</sequence>
<dbReference type="InterPro" id="IPR007351">
    <property type="entry name" value="YjbR"/>
</dbReference>
<keyword evidence="1" id="KW-0238">DNA-binding</keyword>
<dbReference type="Gene3D" id="3.90.1150.30">
    <property type="match status" value="1"/>
</dbReference>
<dbReference type="InterPro" id="IPR038056">
    <property type="entry name" value="YjbR-like_sf"/>
</dbReference>
<evidence type="ECO:0000313" key="2">
    <source>
        <dbReference type="Proteomes" id="UP001359469"/>
    </source>
</evidence>
<dbReference type="InterPro" id="IPR058532">
    <property type="entry name" value="YjbR/MT2646/Rv2570-like"/>
</dbReference>
<name>A0ABU8JR06_DICCH</name>
<dbReference type="Proteomes" id="UP001359469">
    <property type="component" value="Unassembled WGS sequence"/>
</dbReference>
<dbReference type="RefSeq" id="WP_040000582.1">
    <property type="nucleotide sequence ID" value="NZ_CP161827.1"/>
</dbReference>
<dbReference type="GO" id="GO:0003677">
    <property type="term" value="F:DNA binding"/>
    <property type="evidence" value="ECO:0007669"/>
    <property type="project" value="UniProtKB-KW"/>
</dbReference>
<dbReference type="Pfam" id="PF04237">
    <property type="entry name" value="YjbR"/>
    <property type="match status" value="1"/>
</dbReference>
<comment type="caution">
    <text evidence="1">The sequence shown here is derived from an EMBL/GenBank/DDBJ whole genome shotgun (WGS) entry which is preliminary data.</text>
</comment>
<keyword evidence="2" id="KW-1185">Reference proteome</keyword>
<proteinExistence type="predicted"/>
<reference evidence="1 2" key="1">
    <citation type="submission" date="2024-03" db="EMBL/GenBank/DDBJ databases">
        <title>Analysis of soft rot Pectobacteriaceae population diversity in US potato growing regions between 2016 and 2022.</title>
        <authorList>
            <person name="Ma X."/>
            <person name="Zhang X."/>
            <person name="Stodghill P."/>
            <person name="Rioux R."/>
            <person name="Babler B."/>
            <person name="Shrestha S."/>
            <person name="Babler B."/>
            <person name="Rivedal H."/>
            <person name="Frost K."/>
            <person name="Hao J."/>
            <person name="Secor G."/>
            <person name="Swingle B."/>
        </authorList>
    </citation>
    <scope>NUCLEOTIDE SEQUENCE [LARGE SCALE GENOMIC DNA]</scope>
    <source>
        <strain evidence="1 2">SR64</strain>
    </source>
</reference>
<accession>A0ABU8JR06</accession>
<dbReference type="PANTHER" id="PTHR35145">
    <property type="entry name" value="CYTOPLASMIC PROTEIN-RELATED"/>
    <property type="match status" value="1"/>
</dbReference>